<proteinExistence type="predicted"/>
<dbReference type="InterPro" id="IPR008974">
    <property type="entry name" value="TRAF-like"/>
</dbReference>
<dbReference type="Pfam" id="PF00917">
    <property type="entry name" value="MATH"/>
    <property type="match status" value="1"/>
</dbReference>
<dbReference type="CDD" id="cd18186">
    <property type="entry name" value="BTB_POZ_ZBTB_KLHL-like"/>
    <property type="match status" value="1"/>
</dbReference>
<feature type="non-terminal residue" evidence="2">
    <location>
        <position position="263"/>
    </location>
</feature>
<dbReference type="PANTHER" id="PTHR47022">
    <property type="entry name" value="BTB AND MATH DOMAIN-CONTAINING PROTEIN 36-RELATED"/>
    <property type="match status" value="1"/>
</dbReference>
<protein>
    <recommendedName>
        <fullName evidence="1">BTB domain-containing protein</fullName>
    </recommendedName>
</protein>
<accession>A0AAN5I7K0</accession>
<sequence length="263" mass="30101">ANNSPIILRWLIKNADSLSSENLLPCTVFNEGGFEWKTSIRPHVGGEHFVFFLNCEKKSRDWRCEADVKFVFHNTNLNSNFSKQILCSFHEGHNVQAIARGHFKRSWTINNKVFVEFIIDIISSEHGIEPSPIDLSTFCSPCEANNVTLIIGDHKLRISKDYLAVHSSVFAIMFFGDFAEKDKEKVQIKDVIYEEFIDLLHAISPVDPQISDSSIVQVLALGDRFQMQKVVVATEKHLINSMKFTNVEKLLLSDQYRLDKLRV</sequence>
<dbReference type="Gene3D" id="3.30.710.10">
    <property type="entry name" value="Potassium Channel Kv1.1, Chain A"/>
    <property type="match status" value="1"/>
</dbReference>
<keyword evidence="3" id="KW-1185">Reference proteome</keyword>
<name>A0AAN5I7K0_9BILA</name>
<dbReference type="Pfam" id="PF00651">
    <property type="entry name" value="BTB"/>
    <property type="match status" value="1"/>
</dbReference>
<feature type="domain" description="BTB" evidence="1">
    <location>
        <begin position="145"/>
        <end position="212"/>
    </location>
</feature>
<dbReference type="PROSITE" id="PS50097">
    <property type="entry name" value="BTB"/>
    <property type="match status" value="1"/>
</dbReference>
<feature type="non-terminal residue" evidence="2">
    <location>
        <position position="1"/>
    </location>
</feature>
<dbReference type="PANTHER" id="PTHR47022:SF1">
    <property type="entry name" value="BTB AND MATH DOMAIN-CONTAINING PROTEIN 36-RELATED"/>
    <property type="match status" value="1"/>
</dbReference>
<reference evidence="3" key="1">
    <citation type="submission" date="2022-10" db="EMBL/GenBank/DDBJ databases">
        <title>Genome assembly of Pristionchus species.</title>
        <authorList>
            <person name="Yoshida K."/>
            <person name="Sommer R.J."/>
        </authorList>
    </citation>
    <scope>NUCLEOTIDE SEQUENCE [LARGE SCALE GENOMIC DNA]</scope>
    <source>
        <strain evidence="3">RS5460</strain>
    </source>
</reference>
<dbReference type="Proteomes" id="UP001328107">
    <property type="component" value="Unassembled WGS sequence"/>
</dbReference>
<evidence type="ECO:0000313" key="3">
    <source>
        <dbReference type="Proteomes" id="UP001328107"/>
    </source>
</evidence>
<dbReference type="SUPFAM" id="SSF54695">
    <property type="entry name" value="POZ domain"/>
    <property type="match status" value="1"/>
</dbReference>
<dbReference type="EMBL" id="BTRK01000005">
    <property type="protein sequence ID" value="GMR55393.1"/>
    <property type="molecule type" value="Genomic_DNA"/>
</dbReference>
<gene>
    <name evidence="2" type="ORF">PMAYCL1PPCAC_25588</name>
</gene>
<evidence type="ECO:0000313" key="2">
    <source>
        <dbReference type="EMBL" id="GMR55393.1"/>
    </source>
</evidence>
<dbReference type="AlphaFoldDB" id="A0AAN5I7K0"/>
<dbReference type="InterPro" id="IPR000210">
    <property type="entry name" value="BTB/POZ_dom"/>
</dbReference>
<evidence type="ECO:0000259" key="1">
    <source>
        <dbReference type="PROSITE" id="PS50097"/>
    </source>
</evidence>
<dbReference type="InterPro" id="IPR011333">
    <property type="entry name" value="SKP1/BTB/POZ_sf"/>
</dbReference>
<dbReference type="CDD" id="cd00121">
    <property type="entry name" value="MATH"/>
    <property type="match status" value="1"/>
</dbReference>
<dbReference type="InterPro" id="IPR002083">
    <property type="entry name" value="MATH/TRAF_dom"/>
</dbReference>
<dbReference type="Gene3D" id="2.60.210.10">
    <property type="entry name" value="Apoptosis, Tumor Necrosis Factor Receptor Associated Protein 2, Chain A"/>
    <property type="match status" value="1"/>
</dbReference>
<organism evidence="2 3">
    <name type="scientific">Pristionchus mayeri</name>
    <dbReference type="NCBI Taxonomy" id="1317129"/>
    <lineage>
        <taxon>Eukaryota</taxon>
        <taxon>Metazoa</taxon>
        <taxon>Ecdysozoa</taxon>
        <taxon>Nematoda</taxon>
        <taxon>Chromadorea</taxon>
        <taxon>Rhabditida</taxon>
        <taxon>Rhabditina</taxon>
        <taxon>Diplogasteromorpha</taxon>
        <taxon>Diplogasteroidea</taxon>
        <taxon>Neodiplogasteridae</taxon>
        <taxon>Pristionchus</taxon>
    </lineage>
</organism>
<dbReference type="SMART" id="SM00225">
    <property type="entry name" value="BTB"/>
    <property type="match status" value="1"/>
</dbReference>
<comment type="caution">
    <text evidence="2">The sequence shown here is derived from an EMBL/GenBank/DDBJ whole genome shotgun (WGS) entry which is preliminary data.</text>
</comment>